<dbReference type="GO" id="GO:0005737">
    <property type="term" value="C:cytoplasm"/>
    <property type="evidence" value="ECO:0007669"/>
    <property type="project" value="TreeGrafter"/>
</dbReference>
<dbReference type="InterPro" id="IPR000873">
    <property type="entry name" value="AMP-dep_synth/lig_dom"/>
</dbReference>
<feature type="non-terminal residue" evidence="3">
    <location>
        <position position="126"/>
    </location>
</feature>
<evidence type="ECO:0000313" key="4">
    <source>
        <dbReference type="Proteomes" id="UP000661858"/>
    </source>
</evidence>
<reference evidence="3" key="1">
    <citation type="submission" date="2021-01" db="EMBL/GenBank/DDBJ databases">
        <title>WGS of actinomycetes isolated from Thailand.</title>
        <authorList>
            <person name="Thawai C."/>
        </authorList>
    </citation>
    <scope>NUCLEOTIDE SEQUENCE</scope>
    <source>
        <strain evidence="3">RCU-197</strain>
    </source>
</reference>
<accession>A0A937ERF1</accession>
<feature type="non-terminal residue" evidence="3">
    <location>
        <position position="1"/>
    </location>
</feature>
<feature type="compositionally biased region" description="Gly residues" evidence="1">
    <location>
        <begin position="101"/>
        <end position="120"/>
    </location>
</feature>
<evidence type="ECO:0000313" key="3">
    <source>
        <dbReference type="EMBL" id="MBL1087771.1"/>
    </source>
</evidence>
<protein>
    <submittedName>
        <fullName evidence="3">AMP-binding protein</fullName>
    </submittedName>
</protein>
<gene>
    <name evidence="3" type="ORF">JK359_38620</name>
</gene>
<evidence type="ECO:0000256" key="1">
    <source>
        <dbReference type="SAM" id="MobiDB-lite"/>
    </source>
</evidence>
<dbReference type="Pfam" id="PF00501">
    <property type="entry name" value="AMP-binding"/>
    <property type="match status" value="1"/>
</dbReference>
<feature type="region of interest" description="Disordered" evidence="1">
    <location>
        <begin position="94"/>
        <end position="126"/>
    </location>
</feature>
<keyword evidence="4" id="KW-1185">Reference proteome</keyword>
<name>A0A937ERF1_9ACTN</name>
<feature type="domain" description="AMP-dependent synthetase/ligase" evidence="2">
    <location>
        <begin position="2"/>
        <end position="83"/>
    </location>
</feature>
<dbReference type="GO" id="GO:0031177">
    <property type="term" value="F:phosphopantetheine binding"/>
    <property type="evidence" value="ECO:0007669"/>
    <property type="project" value="TreeGrafter"/>
</dbReference>
<comment type="caution">
    <text evidence="3">The sequence shown here is derived from an EMBL/GenBank/DDBJ whole genome shotgun (WGS) entry which is preliminary data.</text>
</comment>
<dbReference type="SUPFAM" id="SSF56801">
    <property type="entry name" value="Acetyl-CoA synthetase-like"/>
    <property type="match status" value="1"/>
</dbReference>
<dbReference type="Proteomes" id="UP000661858">
    <property type="component" value="Unassembled WGS sequence"/>
</dbReference>
<sequence length="126" mass="12905">DSRASRLAHVLIGRGVRPGDAIAVLLERSPELVVTVLALMKAGAVYVPLDVRYPAERIRHVLTDTGARLLLTDDRAVTELQLAEVRLAGVTALAPTAADPGGPGGPDDLGDLAGSGGPGDLGDPKV</sequence>
<proteinExistence type="predicted"/>
<dbReference type="PANTHER" id="PTHR45527:SF1">
    <property type="entry name" value="FATTY ACID SYNTHASE"/>
    <property type="match status" value="1"/>
</dbReference>
<dbReference type="GO" id="GO:0043041">
    <property type="term" value="P:amino acid activation for nonribosomal peptide biosynthetic process"/>
    <property type="evidence" value="ECO:0007669"/>
    <property type="project" value="TreeGrafter"/>
</dbReference>
<dbReference type="InterPro" id="IPR042099">
    <property type="entry name" value="ANL_N_sf"/>
</dbReference>
<dbReference type="AlphaFoldDB" id="A0A937ERF1"/>
<dbReference type="PANTHER" id="PTHR45527">
    <property type="entry name" value="NONRIBOSOMAL PEPTIDE SYNTHETASE"/>
    <property type="match status" value="1"/>
</dbReference>
<dbReference type="RefSeq" id="WP_201844413.1">
    <property type="nucleotide sequence ID" value="NZ_JAERRK010000088.1"/>
</dbReference>
<evidence type="ECO:0000259" key="2">
    <source>
        <dbReference type="Pfam" id="PF00501"/>
    </source>
</evidence>
<dbReference type="EMBL" id="JAERRK010000088">
    <property type="protein sequence ID" value="MBL1087771.1"/>
    <property type="molecule type" value="Genomic_DNA"/>
</dbReference>
<dbReference type="GO" id="GO:0044550">
    <property type="term" value="P:secondary metabolite biosynthetic process"/>
    <property type="evidence" value="ECO:0007669"/>
    <property type="project" value="TreeGrafter"/>
</dbReference>
<organism evidence="3 4">
    <name type="scientific">Streptomyces actinomycinicus</name>
    <dbReference type="NCBI Taxonomy" id="1695166"/>
    <lineage>
        <taxon>Bacteria</taxon>
        <taxon>Bacillati</taxon>
        <taxon>Actinomycetota</taxon>
        <taxon>Actinomycetes</taxon>
        <taxon>Kitasatosporales</taxon>
        <taxon>Streptomycetaceae</taxon>
        <taxon>Streptomyces</taxon>
    </lineage>
</organism>
<dbReference type="Gene3D" id="3.40.50.12780">
    <property type="entry name" value="N-terminal domain of ligase-like"/>
    <property type="match status" value="1"/>
</dbReference>